<dbReference type="Proteomes" id="UP001358417">
    <property type="component" value="Unassembled WGS sequence"/>
</dbReference>
<dbReference type="RefSeq" id="XP_064699862.1">
    <property type="nucleotide sequence ID" value="XM_064855493.1"/>
</dbReference>
<feature type="region of interest" description="Disordered" evidence="1">
    <location>
        <begin position="344"/>
        <end position="404"/>
    </location>
</feature>
<dbReference type="GeneID" id="89980115"/>
<evidence type="ECO:0008006" key="4">
    <source>
        <dbReference type="Google" id="ProtNLM"/>
    </source>
</evidence>
<dbReference type="EMBL" id="JAVRRD010000063">
    <property type="protein sequence ID" value="KAK5043472.1"/>
    <property type="molecule type" value="Genomic_DNA"/>
</dbReference>
<feature type="compositionally biased region" description="Polar residues" evidence="1">
    <location>
        <begin position="381"/>
        <end position="404"/>
    </location>
</feature>
<keyword evidence="3" id="KW-1185">Reference proteome</keyword>
<feature type="region of interest" description="Disordered" evidence="1">
    <location>
        <begin position="108"/>
        <end position="143"/>
    </location>
</feature>
<evidence type="ECO:0000313" key="2">
    <source>
        <dbReference type="EMBL" id="KAK5043472.1"/>
    </source>
</evidence>
<evidence type="ECO:0000313" key="3">
    <source>
        <dbReference type="Proteomes" id="UP001358417"/>
    </source>
</evidence>
<reference evidence="2 3" key="1">
    <citation type="submission" date="2023-08" db="EMBL/GenBank/DDBJ databases">
        <title>Black Yeasts Isolated from many extreme environments.</title>
        <authorList>
            <person name="Coleine C."/>
            <person name="Stajich J.E."/>
            <person name="Selbmann L."/>
        </authorList>
    </citation>
    <scope>NUCLEOTIDE SEQUENCE [LARGE SCALE GENOMIC DNA]</scope>
    <source>
        <strain evidence="2 3">CCFEE 5792</strain>
    </source>
</reference>
<evidence type="ECO:0000256" key="1">
    <source>
        <dbReference type="SAM" id="MobiDB-lite"/>
    </source>
</evidence>
<dbReference type="AlphaFoldDB" id="A0AAV9MUL5"/>
<gene>
    <name evidence="2" type="ORF">LTR84_011966</name>
</gene>
<name>A0AAV9MUL5_9EURO</name>
<accession>A0AAV9MUL5</accession>
<comment type="caution">
    <text evidence="2">The sequence shown here is derived from an EMBL/GenBank/DDBJ whole genome shotgun (WGS) entry which is preliminary data.</text>
</comment>
<sequence>MVRIQACDALARVQCLTPLEVRSNVQLAIHTFQALANILASVFDHVPATGNPALDVLLQPTGQVPAPPKYRSIAPATNEPLEALFSSSAQVAVVDVVNIPSLTTSIQASPVRRGSQGHPQTVEIEPKKKPNTARHESAYRNARENTQRWLREKRRVRIKETLTRRITEYPPARAAADLIDNKKARFARLEGMFGAMLIAEEYDDFRRKQHEIQRSCLIDGRGALPAVFDQYAEHRGISDIKSLPDINKFGETLLEIWKTFPTQLGILVLVSRISTLRKLSARDAKRLKALVDGDEAVGRVSSRLSASVLGAREGYQKVAERLWSREKINTTMSDIKKCMNQDELQPNDAQHGGCQAEPEGCETEISEVSIQPAERRRQDGNNRTSNESSFTPTNDSPDAQTTASRLTIHPDSESSSANMRNTSLVVTPQASVGIMPFVDGRCMYGTGDEFVQNEAYIAPTPGLASTIINSLHTNARKDVNIATTSPDLDHWAWSADFGSFDNILLDAGGMDFTMLDSIDGGMEFLNR</sequence>
<organism evidence="2 3">
    <name type="scientific">Exophiala bonariae</name>
    <dbReference type="NCBI Taxonomy" id="1690606"/>
    <lineage>
        <taxon>Eukaryota</taxon>
        <taxon>Fungi</taxon>
        <taxon>Dikarya</taxon>
        <taxon>Ascomycota</taxon>
        <taxon>Pezizomycotina</taxon>
        <taxon>Eurotiomycetes</taxon>
        <taxon>Chaetothyriomycetidae</taxon>
        <taxon>Chaetothyriales</taxon>
        <taxon>Herpotrichiellaceae</taxon>
        <taxon>Exophiala</taxon>
    </lineage>
</organism>
<protein>
    <recommendedName>
        <fullName evidence="4">BZIP domain-containing protein</fullName>
    </recommendedName>
</protein>
<proteinExistence type="predicted"/>
<feature type="compositionally biased region" description="Basic and acidic residues" evidence="1">
    <location>
        <begin position="124"/>
        <end position="143"/>
    </location>
</feature>